<evidence type="ECO:0000256" key="2">
    <source>
        <dbReference type="SAM" id="SignalP"/>
    </source>
</evidence>
<proteinExistence type="predicted"/>
<sequence>MTLKVVVAVSVLVLGAAACSPSGGPSGRIATSEPPPAAVPAGMSVEEIRTTASGHSFLRPAAGDSYEVLYFEPGGRASLLRADQFQIMHGRWSAEMATVGSATTPTAALCLTFRSPDGADSRRCIDPSLLTAATTERSRGDVLGIGRWTSVPETLPRERASLVELRDRIRG</sequence>
<feature type="region of interest" description="Disordered" evidence="1">
    <location>
        <begin position="19"/>
        <end position="40"/>
    </location>
</feature>
<feature type="signal peptide" evidence="2">
    <location>
        <begin position="1"/>
        <end position="18"/>
    </location>
</feature>
<evidence type="ECO:0000313" key="4">
    <source>
        <dbReference type="Proteomes" id="UP000295122"/>
    </source>
</evidence>
<gene>
    <name evidence="3" type="ORF">EV668_2060</name>
</gene>
<organism evidence="3 4">
    <name type="scientific">Enterovirga rhinocerotis</name>
    <dbReference type="NCBI Taxonomy" id="1339210"/>
    <lineage>
        <taxon>Bacteria</taxon>
        <taxon>Pseudomonadati</taxon>
        <taxon>Pseudomonadota</taxon>
        <taxon>Alphaproteobacteria</taxon>
        <taxon>Hyphomicrobiales</taxon>
        <taxon>Methylobacteriaceae</taxon>
        <taxon>Enterovirga</taxon>
    </lineage>
</organism>
<keyword evidence="4" id="KW-1185">Reference proteome</keyword>
<keyword evidence="2" id="KW-0732">Signal</keyword>
<evidence type="ECO:0000256" key="1">
    <source>
        <dbReference type="SAM" id="MobiDB-lite"/>
    </source>
</evidence>
<dbReference type="Proteomes" id="UP000295122">
    <property type="component" value="Unassembled WGS sequence"/>
</dbReference>
<evidence type="ECO:0000313" key="3">
    <source>
        <dbReference type="EMBL" id="TDR94771.1"/>
    </source>
</evidence>
<dbReference type="RefSeq" id="WP_133769630.1">
    <property type="nucleotide sequence ID" value="NZ_SNZR01000011.1"/>
</dbReference>
<dbReference type="EMBL" id="SNZR01000011">
    <property type="protein sequence ID" value="TDR94771.1"/>
    <property type="molecule type" value="Genomic_DNA"/>
</dbReference>
<feature type="chain" id="PRO_5020357392" evidence="2">
    <location>
        <begin position="19"/>
        <end position="171"/>
    </location>
</feature>
<name>A0A4R7C8Q9_9HYPH</name>
<dbReference type="AlphaFoldDB" id="A0A4R7C8Q9"/>
<protein>
    <submittedName>
        <fullName evidence="3">Uncharacterized protein</fullName>
    </submittedName>
</protein>
<reference evidence="3 4" key="1">
    <citation type="submission" date="2019-03" db="EMBL/GenBank/DDBJ databases">
        <title>Genomic Encyclopedia of Type Strains, Phase IV (KMG-IV): sequencing the most valuable type-strain genomes for metagenomic binning, comparative biology and taxonomic classification.</title>
        <authorList>
            <person name="Goeker M."/>
        </authorList>
    </citation>
    <scope>NUCLEOTIDE SEQUENCE [LARGE SCALE GENOMIC DNA]</scope>
    <source>
        <strain evidence="3 4">DSM 25903</strain>
    </source>
</reference>
<comment type="caution">
    <text evidence="3">The sequence shown here is derived from an EMBL/GenBank/DDBJ whole genome shotgun (WGS) entry which is preliminary data.</text>
</comment>
<accession>A0A4R7C8Q9</accession>
<dbReference type="PROSITE" id="PS51257">
    <property type="entry name" value="PROKAR_LIPOPROTEIN"/>
    <property type="match status" value="1"/>
</dbReference>